<evidence type="ECO:0000313" key="1">
    <source>
        <dbReference type="EMBL" id="JAQ07569.1"/>
    </source>
</evidence>
<accession>A0A146LJA4</accession>
<name>A0A146LJA4_LYGHE</name>
<dbReference type="EMBL" id="GDHC01011060">
    <property type="protein sequence ID" value="JAQ07569.1"/>
    <property type="molecule type" value="Transcribed_RNA"/>
</dbReference>
<proteinExistence type="predicted"/>
<reference evidence="1" key="1">
    <citation type="journal article" date="2016" name="Gigascience">
        <title>De novo construction of an expanded transcriptome assembly for the western tarnished plant bug, Lygus hesperus.</title>
        <authorList>
            <person name="Tassone E.E."/>
            <person name="Geib S.M."/>
            <person name="Hall B."/>
            <person name="Fabrick J.A."/>
            <person name="Brent C.S."/>
            <person name="Hull J.J."/>
        </authorList>
    </citation>
    <scope>NUCLEOTIDE SEQUENCE</scope>
</reference>
<sequence>MYGARHLNSVSDPGSFRETDPLTSLLYESCCGSITIAAPIAAVSAMVFSKSTAAIVAKRSAGQHNTVHNPTTEFTGWPDSAVVHKSICAGCTEWLLRRLRHPACP</sequence>
<protein>
    <submittedName>
        <fullName evidence="1">Uncharacterized protein</fullName>
    </submittedName>
</protein>
<dbReference type="AlphaFoldDB" id="A0A146LJA4"/>
<organism evidence="1">
    <name type="scientific">Lygus hesperus</name>
    <name type="common">Western plant bug</name>
    <dbReference type="NCBI Taxonomy" id="30085"/>
    <lineage>
        <taxon>Eukaryota</taxon>
        <taxon>Metazoa</taxon>
        <taxon>Ecdysozoa</taxon>
        <taxon>Arthropoda</taxon>
        <taxon>Hexapoda</taxon>
        <taxon>Insecta</taxon>
        <taxon>Pterygota</taxon>
        <taxon>Neoptera</taxon>
        <taxon>Paraneoptera</taxon>
        <taxon>Hemiptera</taxon>
        <taxon>Heteroptera</taxon>
        <taxon>Panheteroptera</taxon>
        <taxon>Cimicomorpha</taxon>
        <taxon>Miridae</taxon>
        <taxon>Mirini</taxon>
        <taxon>Lygus</taxon>
    </lineage>
</organism>
<gene>
    <name evidence="1" type="ORF">g.16673</name>
</gene>